<dbReference type="AlphaFoldDB" id="A0A1J4KA97"/>
<dbReference type="GO" id="GO:0042910">
    <property type="term" value="F:xenobiotic transmembrane transporter activity"/>
    <property type="evidence" value="ECO:0007669"/>
    <property type="project" value="InterPro"/>
</dbReference>
<dbReference type="InterPro" id="IPR002528">
    <property type="entry name" value="MATE_fam"/>
</dbReference>
<evidence type="ECO:0000256" key="5">
    <source>
        <dbReference type="ARBA" id="ARBA00022692"/>
    </source>
</evidence>
<dbReference type="InterPro" id="IPR052031">
    <property type="entry name" value="Membrane_Transporter-Flippase"/>
</dbReference>
<dbReference type="GO" id="GO:0005886">
    <property type="term" value="C:plasma membrane"/>
    <property type="evidence" value="ECO:0007669"/>
    <property type="project" value="UniProtKB-SubCell"/>
</dbReference>
<feature type="transmembrane region" description="Helical" evidence="8">
    <location>
        <begin position="227"/>
        <end position="245"/>
    </location>
</feature>
<evidence type="ECO:0000256" key="1">
    <source>
        <dbReference type="ARBA" id="ARBA00004651"/>
    </source>
</evidence>
<dbReference type="PANTHER" id="PTHR43549">
    <property type="entry name" value="MULTIDRUG RESISTANCE PROTEIN YPNP-RELATED"/>
    <property type="match status" value="1"/>
</dbReference>
<feature type="transmembrane region" description="Helical" evidence="8">
    <location>
        <begin position="487"/>
        <end position="504"/>
    </location>
</feature>
<evidence type="ECO:0008006" key="11">
    <source>
        <dbReference type="Google" id="ProtNLM"/>
    </source>
</evidence>
<comment type="similarity">
    <text evidence="2">Belongs to the multi antimicrobial extrusion (MATE) (TC 2.A.66.1) family.</text>
</comment>
<keyword evidence="4" id="KW-1003">Cell membrane</keyword>
<reference evidence="9" key="1">
    <citation type="submission" date="2016-10" db="EMBL/GenBank/DDBJ databases">
        <authorList>
            <person name="Benchimol M."/>
            <person name="Almeida L.G."/>
            <person name="Vasconcelos A.T."/>
            <person name="Perreira-Neves A."/>
            <person name="Rosa I.A."/>
            <person name="Tasca T."/>
            <person name="Bogo M.R."/>
            <person name="de Souza W."/>
        </authorList>
    </citation>
    <scope>NUCLEOTIDE SEQUENCE [LARGE SCALE GENOMIC DNA]</scope>
    <source>
        <strain evidence="9">K</strain>
    </source>
</reference>
<keyword evidence="5 8" id="KW-0812">Transmembrane</keyword>
<evidence type="ECO:0000256" key="4">
    <source>
        <dbReference type="ARBA" id="ARBA00022475"/>
    </source>
</evidence>
<evidence type="ECO:0000256" key="8">
    <source>
        <dbReference type="SAM" id="Phobius"/>
    </source>
</evidence>
<feature type="transmembrane region" description="Helical" evidence="8">
    <location>
        <begin position="63"/>
        <end position="81"/>
    </location>
</feature>
<dbReference type="RefSeq" id="XP_068361497.1">
    <property type="nucleotide sequence ID" value="XM_068503015.1"/>
</dbReference>
<feature type="transmembrane region" description="Helical" evidence="8">
    <location>
        <begin position="257"/>
        <end position="276"/>
    </location>
</feature>
<dbReference type="EMBL" id="MLAK01000670">
    <property type="protein sequence ID" value="OHT08361.1"/>
    <property type="molecule type" value="Genomic_DNA"/>
</dbReference>
<feature type="transmembrane region" description="Helical" evidence="8">
    <location>
        <begin position="297"/>
        <end position="318"/>
    </location>
</feature>
<keyword evidence="10" id="KW-1185">Reference proteome</keyword>
<evidence type="ECO:0000256" key="3">
    <source>
        <dbReference type="ARBA" id="ARBA00022448"/>
    </source>
</evidence>
<protein>
    <recommendedName>
        <fullName evidence="11">MatE family protein</fullName>
    </recommendedName>
</protein>
<dbReference type="Proteomes" id="UP000179807">
    <property type="component" value="Unassembled WGS sequence"/>
</dbReference>
<organism evidence="9 10">
    <name type="scientific">Tritrichomonas foetus</name>
    <dbReference type="NCBI Taxonomy" id="1144522"/>
    <lineage>
        <taxon>Eukaryota</taxon>
        <taxon>Metamonada</taxon>
        <taxon>Parabasalia</taxon>
        <taxon>Tritrichomonadida</taxon>
        <taxon>Tritrichomonadidae</taxon>
        <taxon>Tritrichomonas</taxon>
    </lineage>
</organism>
<keyword evidence="7 8" id="KW-0472">Membrane</keyword>
<proteinExistence type="inferred from homology"/>
<keyword evidence="6 8" id="KW-1133">Transmembrane helix</keyword>
<accession>A0A1J4KA97</accession>
<dbReference type="GeneID" id="94837719"/>
<feature type="transmembrane region" description="Helical" evidence="8">
    <location>
        <begin position="447"/>
        <end position="467"/>
    </location>
</feature>
<name>A0A1J4KA97_9EUKA</name>
<dbReference type="PANTHER" id="PTHR43549:SF2">
    <property type="entry name" value="MULTIDRUG RESISTANCE PROTEIN NORM-RELATED"/>
    <property type="match status" value="1"/>
</dbReference>
<sequence length="529" mass="60257">MISQNHSKLFYILQKFSIKILFPEYFFEASMDSALIDENNSQSYDSMATQCNQHSELDRFTKYSPLTTLLIMTIGPLMNLVQITCETVDMLQVSIRYKNDPTSNAMNLYGFCNVIVQTSIYAGLAFFQIITCYVPKFIGERRHDTATQFTADCYRGSFLFFSIFPFGFYFALKPFLKFVGCPPELFQEAIEFTLWPIFGMFVVVFFNLTIGFFLAIGQSGYSAMTRILANVLQSCIYTPVLLFAIKCTTKWIRSSMIFSQVTILSIIIPLIFCGKFSIKPTLRMLIRPFTKEFPKSLLTGFPVLITFICIALPPTLILKQLTTSVVDKAKEIASVFAVFNRLSSYCAGTPQIFFYSFITCGSEAYGSKNYKRLFSYFGWAILLSTCVVLCFEPLIVLKSDVIAGIFLYTDKEIEIAKILLPIPFYTLFLQPLENACNAFLIVIGKPLYAMFCSTMQMLCLTVGSQILPKIFKEDPYKVMSVYPLTDLILLVVYGVMMIPPLIRIRREMKNIDLLSMSTVNINSKYESVF</sequence>
<comment type="caution">
    <text evidence="9">The sequence shown here is derived from an EMBL/GenBank/DDBJ whole genome shotgun (WGS) entry which is preliminary data.</text>
</comment>
<feature type="transmembrane region" description="Helical" evidence="8">
    <location>
        <begin position="376"/>
        <end position="397"/>
    </location>
</feature>
<evidence type="ECO:0000256" key="7">
    <source>
        <dbReference type="ARBA" id="ARBA00023136"/>
    </source>
</evidence>
<dbReference type="GO" id="GO:0015297">
    <property type="term" value="F:antiporter activity"/>
    <property type="evidence" value="ECO:0007669"/>
    <property type="project" value="InterPro"/>
</dbReference>
<comment type="subcellular location">
    <subcellularLocation>
        <location evidence="1">Cell membrane</location>
        <topology evidence="1">Multi-pass membrane protein</topology>
    </subcellularLocation>
</comment>
<evidence type="ECO:0000313" key="10">
    <source>
        <dbReference type="Proteomes" id="UP000179807"/>
    </source>
</evidence>
<evidence type="ECO:0000256" key="6">
    <source>
        <dbReference type="ARBA" id="ARBA00022989"/>
    </source>
</evidence>
<feature type="transmembrane region" description="Helical" evidence="8">
    <location>
        <begin position="154"/>
        <end position="172"/>
    </location>
</feature>
<feature type="transmembrane region" description="Helical" evidence="8">
    <location>
        <begin position="108"/>
        <end position="134"/>
    </location>
</feature>
<evidence type="ECO:0000313" key="9">
    <source>
        <dbReference type="EMBL" id="OHT08361.1"/>
    </source>
</evidence>
<keyword evidence="3" id="KW-0813">Transport</keyword>
<evidence type="ECO:0000256" key="2">
    <source>
        <dbReference type="ARBA" id="ARBA00010199"/>
    </source>
</evidence>
<feature type="transmembrane region" description="Helical" evidence="8">
    <location>
        <begin position="192"/>
        <end position="215"/>
    </location>
</feature>
<dbReference type="VEuPathDB" id="TrichDB:TRFO_23194"/>
<dbReference type="CDD" id="cd12082">
    <property type="entry name" value="MATE_like"/>
    <property type="match status" value="1"/>
</dbReference>
<gene>
    <name evidence="9" type="ORF">TRFO_23194</name>
</gene>
<dbReference type="Pfam" id="PF01554">
    <property type="entry name" value="MatE"/>
    <property type="match status" value="1"/>
</dbReference>